<gene>
    <name evidence="3" type="ORF">N161109_166</name>
    <name evidence="1" type="ORF">S050808_165</name>
    <name evidence="2" type="ORF">S820908_165</name>
</gene>
<reference evidence="4 5" key="1">
    <citation type="journal article" date="2016" name="Virology">
        <title>The genomic content and context of auxiliary metabolic genes in marine cyanomyoviruses.</title>
        <authorList>
            <person name="Crummett L.T."/>
            <person name="Puxty R.J."/>
            <person name="Weihe C."/>
            <person name="Marston M.F."/>
            <person name="Martiny J.B."/>
        </authorList>
    </citation>
    <scope>NUCLEOTIDE SEQUENCE [LARGE SCALE GENOMIC DNA]</scope>
    <source>
        <strain evidence="1">0808SB05</strain>
        <strain evidence="2">0908SB82</strain>
        <strain evidence="3">1109NB16</strain>
    </source>
</reference>
<name>A0A1D8KPD9_9CAUD</name>
<dbReference type="Pfam" id="PF20043">
    <property type="entry name" value="DUF6445"/>
    <property type="match status" value="1"/>
</dbReference>
<evidence type="ECO:0000313" key="5">
    <source>
        <dbReference type="Proteomes" id="UP000240393"/>
    </source>
</evidence>
<sequence length="226" mass="27521">MGDLFDINPDCIVSWESIDKSRIWCIKDFYKRPDDIVEYIKSHEPKYHKRHSKTRNGIEFHDMRHGIDVDITHVYKFLQRFCRQTYSTRNPKKLSTNYIRFEPVEFNSYKDHYWWPHYDSGFTALIYLNKDDDECGTNLYEFKEPRINEKGKMYDMEFDIHEHVKPWKEKSRYKLIRSIPPTYNSCVIFDGAKFLHGQNVSNVRYFGEEFRLNQVIFFDSNPNYFQ</sequence>
<evidence type="ECO:0000313" key="1">
    <source>
        <dbReference type="EMBL" id="AOV60312.1"/>
    </source>
</evidence>
<dbReference type="EMBL" id="KU686205">
    <property type="protein sequence ID" value="AOV60540.1"/>
    <property type="molecule type" value="Genomic_DNA"/>
</dbReference>
<dbReference type="GeneID" id="30307750"/>
<dbReference type="OrthoDB" id="15110at10239"/>
<evidence type="ECO:0000313" key="2">
    <source>
        <dbReference type="EMBL" id="AOV60540.1"/>
    </source>
</evidence>
<dbReference type="Proteomes" id="UP000241903">
    <property type="component" value="Segment"/>
</dbReference>
<dbReference type="KEGG" id="vg:30307750"/>
<accession>A0A1D8KPD9</accession>
<dbReference type="InterPro" id="IPR045617">
    <property type="entry name" value="DUF6445"/>
</dbReference>
<dbReference type="Proteomes" id="UP000202784">
    <property type="component" value="Segment"/>
</dbReference>
<proteinExistence type="predicted"/>
<dbReference type="Gene3D" id="2.60.120.620">
    <property type="entry name" value="q2cbj1_9rhob like domain"/>
    <property type="match status" value="1"/>
</dbReference>
<evidence type="ECO:0000313" key="6">
    <source>
        <dbReference type="Proteomes" id="UP000241903"/>
    </source>
</evidence>
<keyword evidence="4" id="KW-1185">Reference proteome</keyword>
<evidence type="ECO:0000313" key="4">
    <source>
        <dbReference type="Proteomes" id="UP000202784"/>
    </source>
</evidence>
<organism evidence="2 6">
    <name type="scientific">Synechococcus phage S-CAM9</name>
    <dbReference type="NCBI Taxonomy" id="1883369"/>
    <lineage>
        <taxon>Viruses</taxon>
        <taxon>Duplodnaviria</taxon>
        <taxon>Heunggongvirae</taxon>
        <taxon>Uroviricota</taxon>
        <taxon>Caudoviricetes</taxon>
        <taxon>Pantevenvirales</taxon>
        <taxon>Kyanoviridae</taxon>
        <taxon>Kanaloavirus</taxon>
        <taxon>Kanaloavirus scam9</taxon>
    </lineage>
</organism>
<dbReference type="Proteomes" id="UP000240393">
    <property type="component" value="Segment"/>
</dbReference>
<dbReference type="EMBL" id="KU686206">
    <property type="protein sequence ID" value="AOV60769.1"/>
    <property type="molecule type" value="Genomic_DNA"/>
</dbReference>
<dbReference type="EMBL" id="KU686204">
    <property type="protein sequence ID" value="AOV60312.1"/>
    <property type="molecule type" value="Genomic_DNA"/>
</dbReference>
<dbReference type="RefSeq" id="YP_009322601.1">
    <property type="nucleotide sequence ID" value="NC_031922.1"/>
</dbReference>
<evidence type="ECO:0000313" key="3">
    <source>
        <dbReference type="EMBL" id="AOV60769.1"/>
    </source>
</evidence>
<protein>
    <submittedName>
        <fullName evidence="2">Uncharacterized protein</fullName>
    </submittedName>
</protein>